<dbReference type="PANTHER" id="PTHR28298:SF1">
    <property type="entry name" value="EISOSOME PROTEIN 1"/>
    <property type="match status" value="1"/>
</dbReference>
<feature type="compositionally biased region" description="Basic and acidic residues" evidence="2">
    <location>
        <begin position="626"/>
        <end position="636"/>
    </location>
</feature>
<reference evidence="3 4" key="1">
    <citation type="submission" date="2017-04" db="EMBL/GenBank/DDBJ databases">
        <title>Draft genome of the yeast Clavispora lusitaniae type strain CBS 6936.</title>
        <authorList>
            <person name="Durrens P."/>
            <person name="Klopp C."/>
            <person name="Biteau N."/>
            <person name="Fitton-Ouhabi V."/>
            <person name="Dementhon K."/>
            <person name="Accoceberry I."/>
            <person name="Sherman D.J."/>
            <person name="Noel T."/>
        </authorList>
    </citation>
    <scope>NUCLEOTIDE SEQUENCE [LARGE SCALE GENOMIC DNA]</scope>
    <source>
        <strain evidence="3 4">CBS 6936</strain>
    </source>
</reference>
<feature type="region of interest" description="Disordered" evidence="2">
    <location>
        <begin position="168"/>
        <end position="188"/>
    </location>
</feature>
<dbReference type="GO" id="GO:0070941">
    <property type="term" value="P:eisosome assembly"/>
    <property type="evidence" value="ECO:0007669"/>
    <property type="project" value="TreeGrafter"/>
</dbReference>
<protein>
    <submittedName>
        <fullName evidence="3">Eisosome protein</fullName>
    </submittedName>
</protein>
<evidence type="ECO:0000313" key="3">
    <source>
        <dbReference type="EMBL" id="OVF09026.1"/>
    </source>
</evidence>
<feature type="compositionally biased region" description="Polar residues" evidence="2">
    <location>
        <begin position="168"/>
        <end position="180"/>
    </location>
</feature>
<organism evidence="3 4">
    <name type="scientific">Clavispora lusitaniae</name>
    <name type="common">Candida lusitaniae</name>
    <dbReference type="NCBI Taxonomy" id="36911"/>
    <lineage>
        <taxon>Eukaryota</taxon>
        <taxon>Fungi</taxon>
        <taxon>Dikarya</taxon>
        <taxon>Ascomycota</taxon>
        <taxon>Saccharomycotina</taxon>
        <taxon>Pichiomycetes</taxon>
        <taxon>Metschnikowiaceae</taxon>
        <taxon>Clavispora</taxon>
    </lineage>
</organism>
<evidence type="ECO:0000313" key="4">
    <source>
        <dbReference type="Proteomes" id="UP000195602"/>
    </source>
</evidence>
<accession>A0AA91Q124</accession>
<gene>
    <name evidence="3" type="ORF">A9F13_06g01617</name>
</gene>
<evidence type="ECO:0000256" key="2">
    <source>
        <dbReference type="SAM" id="MobiDB-lite"/>
    </source>
</evidence>
<evidence type="ECO:0000256" key="1">
    <source>
        <dbReference type="ARBA" id="ARBA00008528"/>
    </source>
</evidence>
<feature type="compositionally biased region" description="Polar residues" evidence="2">
    <location>
        <begin position="129"/>
        <end position="139"/>
    </location>
</feature>
<dbReference type="EMBL" id="LYUB02000006">
    <property type="protein sequence ID" value="OVF09026.1"/>
    <property type="molecule type" value="Genomic_DNA"/>
</dbReference>
<dbReference type="AlphaFoldDB" id="A0AA91Q124"/>
<comment type="similarity">
    <text evidence="1">Belongs to the EIS1 family.</text>
</comment>
<sequence>MSSVYQTGGRPLSKQALYQQKLKQGVYNSPGRPSVGVNSNASDAAALLAASSDLSVKPSYERLQAAPEAQTAALAAKKDKISAWSRDSTDPYADAAAANAKAKPRAAGPAVELGIPTYNKGSVYRQAEHNSTSTMTSRTTPEKSVSKHGLASKSASAALDMGKVSRLADQNSTKSLNSRFNPEHDYRSGLVGKPTEYLNANEEKLAAQSATASLSMKHGAGYTDSVSAQKRTSTFQAHEVVDATLIAAASAAASERLKTIRSTAPADLKEQALVYSKALSAAQKNSEERLKAHKAGMVDLGGGLHLPISEVDKLAGLIVTPVLADLESKAAAQREIDAEKARKHAELQKKHQEAKQEELARKERERQQQEQEKMERLNAHEDRKQGEDEKFLVYQGERNEEVEGKRTELRELQEQHATEKEALLTEKKENEDRITEEETGLISGRKEELDKMQAERDELLKPTLDELAVESAKLKDLTDSKNALADEVASAEKLGEEYESKIAELKKQLEETNQQIEKFTTDLEDVTGKRTATDKEVEELQASAAEKEKNAEQEHKELDEKVVALENEKKENLATKEAHKKSILAEIDDKVSDEKKINKELPDHLQSEVPEHRFRDVGSLFTVESKAKKAEPKLPEPAKPATTQAVDDNKRGIRSRFSSIKKAFKTPAANQKPTSASKKEPVTVSSALKGHETHSGSKSIPEAASDVTNFDDLSINHTKKGGVFKEDI</sequence>
<dbReference type="Pfam" id="PF12757">
    <property type="entry name" value="Eisosome1"/>
    <property type="match status" value="1"/>
</dbReference>
<proteinExistence type="inferred from homology"/>
<feature type="region of interest" description="Disordered" evidence="2">
    <location>
        <begin position="527"/>
        <end position="556"/>
    </location>
</feature>
<dbReference type="InterPro" id="IPR024527">
    <property type="entry name" value="Eisosome1"/>
</dbReference>
<name>A0AA91Q124_CLALS</name>
<feature type="compositionally biased region" description="Basic and acidic residues" evidence="2">
    <location>
        <begin position="545"/>
        <end position="556"/>
    </location>
</feature>
<feature type="region of interest" description="Disordered" evidence="2">
    <location>
        <begin position="127"/>
        <end position="149"/>
    </location>
</feature>
<dbReference type="Proteomes" id="UP000195602">
    <property type="component" value="Unassembled WGS sequence"/>
</dbReference>
<feature type="region of interest" description="Disordered" evidence="2">
    <location>
        <begin position="337"/>
        <end position="448"/>
    </location>
</feature>
<dbReference type="PANTHER" id="PTHR28298">
    <property type="entry name" value="EISOSOME PROTEIN 1"/>
    <property type="match status" value="1"/>
</dbReference>
<dbReference type="KEGG" id="clus:A9F13_06g01617"/>
<feature type="region of interest" description="Disordered" evidence="2">
    <location>
        <begin position="626"/>
        <end position="728"/>
    </location>
</feature>
<feature type="compositionally biased region" description="Basic and acidic residues" evidence="2">
    <location>
        <begin position="337"/>
        <end position="433"/>
    </location>
</feature>
<comment type="caution">
    <text evidence="3">The sequence shown here is derived from an EMBL/GenBank/DDBJ whole genome shotgun (WGS) entry which is preliminary data.</text>
</comment>